<keyword evidence="2" id="KW-1133">Transmembrane helix</keyword>
<comment type="caution">
    <text evidence="3">The sequence shown here is derived from an EMBL/GenBank/DDBJ whole genome shotgun (WGS) entry which is preliminary data.</text>
</comment>
<dbReference type="RefSeq" id="WP_278523793.1">
    <property type="nucleotide sequence ID" value="NZ_JADIIN010000064.1"/>
</dbReference>
<dbReference type="AlphaFoldDB" id="A0A843AJF2"/>
<gene>
    <name evidence="3" type="ORF">ISP01_07995</name>
</gene>
<proteinExistence type="predicted"/>
<dbReference type="EMBL" id="JADIIN010000064">
    <property type="protein sequence ID" value="MBF4469336.1"/>
    <property type="molecule type" value="Genomic_DNA"/>
</dbReference>
<organism evidence="3 4">
    <name type="scientific">Methanobrevibacter arboriphilus</name>
    <dbReference type="NCBI Taxonomy" id="39441"/>
    <lineage>
        <taxon>Archaea</taxon>
        <taxon>Methanobacteriati</taxon>
        <taxon>Methanobacteriota</taxon>
        <taxon>Methanomada group</taxon>
        <taxon>Methanobacteria</taxon>
        <taxon>Methanobacteriales</taxon>
        <taxon>Methanobacteriaceae</taxon>
        <taxon>Methanobrevibacter</taxon>
    </lineage>
</organism>
<feature type="transmembrane region" description="Helical" evidence="2">
    <location>
        <begin position="135"/>
        <end position="152"/>
    </location>
</feature>
<name>A0A843AJF2_METAZ</name>
<feature type="transmembrane region" description="Helical" evidence="2">
    <location>
        <begin position="30"/>
        <end position="51"/>
    </location>
</feature>
<evidence type="ECO:0000256" key="2">
    <source>
        <dbReference type="SAM" id="Phobius"/>
    </source>
</evidence>
<feature type="transmembrane region" description="Helical" evidence="2">
    <location>
        <begin position="109"/>
        <end position="126"/>
    </location>
</feature>
<keyword evidence="2" id="KW-0812">Transmembrane</keyword>
<sequence length="354" mass="40631">MSKSFDIIMAGLISGIVALTTSFLGLAGTVIGAVLGAILYQVLSIFIKEPLENSTIRKVENGLVFIIPLVLIAIFLVIFIIALLHSYLIYYPDFLNFFIQLEQLTNNNLVRFMGIGLILMGIYPLIQPKVIKREYGFIILILGIVLLIRGLLDLDSELFYLYTNLLNFFDVFLVIVIFLILIFVIIKIFLESVLLYMRRNSSLNIFNSKSGNINNTNDQDDDGTIDYRSIEYKYMNYDNMDYDDLNNITNDLDNDLDKDLNNNLNKNPNKYLDKNLNKDLNKDFDSKINQPNNKGKIDKKDSTQSNKDQYNNNVNNKIISSNEVIKSNKVKNSNKTIKSDKTSTMSKNRKYFKH</sequence>
<feature type="transmembrane region" description="Helical" evidence="2">
    <location>
        <begin position="172"/>
        <end position="190"/>
    </location>
</feature>
<evidence type="ECO:0000313" key="4">
    <source>
        <dbReference type="Proteomes" id="UP000658733"/>
    </source>
</evidence>
<protein>
    <submittedName>
        <fullName evidence="3">CvpA family protein</fullName>
    </submittedName>
</protein>
<feature type="compositionally biased region" description="Low complexity" evidence="1">
    <location>
        <begin position="311"/>
        <end position="336"/>
    </location>
</feature>
<keyword evidence="2" id="KW-0472">Membrane</keyword>
<dbReference type="Proteomes" id="UP000658733">
    <property type="component" value="Unassembled WGS sequence"/>
</dbReference>
<accession>A0A843AJF2</accession>
<feature type="transmembrane region" description="Helical" evidence="2">
    <location>
        <begin position="7"/>
        <end position="24"/>
    </location>
</feature>
<evidence type="ECO:0000313" key="3">
    <source>
        <dbReference type="EMBL" id="MBF4469336.1"/>
    </source>
</evidence>
<feature type="region of interest" description="Disordered" evidence="1">
    <location>
        <begin position="284"/>
        <end position="354"/>
    </location>
</feature>
<feature type="transmembrane region" description="Helical" evidence="2">
    <location>
        <begin position="63"/>
        <end position="89"/>
    </location>
</feature>
<evidence type="ECO:0000256" key="1">
    <source>
        <dbReference type="SAM" id="MobiDB-lite"/>
    </source>
</evidence>
<reference evidence="3" key="1">
    <citation type="submission" date="2020-10" db="EMBL/GenBank/DDBJ databases">
        <title>Dehalococcoides mccartyi of a TCE/Cr reducing biochatode.</title>
        <authorList>
            <person name="Matturro B."/>
        </authorList>
    </citation>
    <scope>NUCLEOTIDE SEQUENCE</scope>
    <source>
        <strain evidence="3">Bin4</strain>
    </source>
</reference>